<evidence type="ECO:0000256" key="4">
    <source>
        <dbReference type="ARBA" id="ARBA00022840"/>
    </source>
</evidence>
<dbReference type="SUPFAM" id="SSF56112">
    <property type="entry name" value="Protein kinase-like (PK-like)"/>
    <property type="match status" value="1"/>
</dbReference>
<feature type="domain" description="Protein kinase" evidence="5">
    <location>
        <begin position="1"/>
        <end position="197"/>
    </location>
</feature>
<evidence type="ECO:0000259" key="5">
    <source>
        <dbReference type="PROSITE" id="PS50011"/>
    </source>
</evidence>
<dbReference type="Pfam" id="PF00069">
    <property type="entry name" value="Pkinase"/>
    <property type="match status" value="1"/>
</dbReference>
<evidence type="ECO:0000256" key="3">
    <source>
        <dbReference type="ARBA" id="ARBA00022777"/>
    </source>
</evidence>
<dbReference type="InterPro" id="IPR000719">
    <property type="entry name" value="Prot_kinase_dom"/>
</dbReference>
<proteinExistence type="predicted"/>
<dbReference type="Gene3D" id="1.10.510.10">
    <property type="entry name" value="Transferase(Phosphotransferase) domain 1"/>
    <property type="match status" value="1"/>
</dbReference>
<accession>X0YPP3</accession>
<keyword evidence="3" id="KW-0418">Kinase</keyword>
<evidence type="ECO:0000256" key="2">
    <source>
        <dbReference type="ARBA" id="ARBA00022741"/>
    </source>
</evidence>
<dbReference type="AlphaFoldDB" id="X0YPP3"/>
<protein>
    <recommendedName>
        <fullName evidence="5">Protein kinase domain-containing protein</fullName>
    </recommendedName>
</protein>
<reference evidence="6" key="1">
    <citation type="journal article" date="2014" name="Front. Microbiol.">
        <title>High frequency of phylogenetically diverse reductive dehalogenase-homologous genes in deep subseafloor sedimentary metagenomes.</title>
        <authorList>
            <person name="Kawai M."/>
            <person name="Futagami T."/>
            <person name="Toyoda A."/>
            <person name="Takaki Y."/>
            <person name="Nishi S."/>
            <person name="Hori S."/>
            <person name="Arai W."/>
            <person name="Tsubouchi T."/>
            <person name="Morono Y."/>
            <person name="Uchiyama I."/>
            <person name="Ito T."/>
            <person name="Fujiyama A."/>
            <person name="Inagaki F."/>
            <person name="Takami H."/>
        </authorList>
    </citation>
    <scope>NUCLEOTIDE SEQUENCE</scope>
    <source>
        <strain evidence="6">Expedition CK06-06</strain>
    </source>
</reference>
<dbReference type="InterPro" id="IPR011009">
    <property type="entry name" value="Kinase-like_dom_sf"/>
</dbReference>
<comment type="caution">
    <text evidence="6">The sequence shown here is derived from an EMBL/GenBank/DDBJ whole genome shotgun (WGS) entry which is preliminary data.</text>
</comment>
<dbReference type="EMBL" id="BARS01042029">
    <property type="protein sequence ID" value="GAG38681.1"/>
    <property type="molecule type" value="Genomic_DNA"/>
</dbReference>
<evidence type="ECO:0000313" key="6">
    <source>
        <dbReference type="EMBL" id="GAG38681.1"/>
    </source>
</evidence>
<dbReference type="GO" id="GO:0004674">
    <property type="term" value="F:protein serine/threonine kinase activity"/>
    <property type="evidence" value="ECO:0007669"/>
    <property type="project" value="TreeGrafter"/>
</dbReference>
<keyword evidence="4" id="KW-0067">ATP-binding</keyword>
<dbReference type="PANTHER" id="PTHR43289:SF34">
    <property type="entry name" value="SERINE_THREONINE-PROTEIN KINASE YBDM-RELATED"/>
    <property type="match status" value="1"/>
</dbReference>
<organism evidence="6">
    <name type="scientific">marine sediment metagenome</name>
    <dbReference type="NCBI Taxonomy" id="412755"/>
    <lineage>
        <taxon>unclassified sequences</taxon>
        <taxon>metagenomes</taxon>
        <taxon>ecological metagenomes</taxon>
    </lineage>
</organism>
<dbReference type="PANTHER" id="PTHR43289">
    <property type="entry name" value="MITOGEN-ACTIVATED PROTEIN KINASE KINASE KINASE 20-RELATED"/>
    <property type="match status" value="1"/>
</dbReference>
<name>X0YPP3_9ZZZZ</name>
<dbReference type="SMART" id="SM00220">
    <property type="entry name" value="S_TKc"/>
    <property type="match status" value="1"/>
</dbReference>
<sequence length="197" mass="21474">MAILATSKYLNTVSVVVALAGIPSKGSTSSPEFFRSIAGLGVQAASALDHAHEVGILHRDVKPSNLLLDESGKLWITDSGLAQVQSDPGMTMTGDLLGTTRYMSPEQAMAKRIPVDHRTDIYSLGVTLYELATLHHAFTGEDRQEVLRQIAFEEPRAPRRVNTAMPAELETIILKCISKSPADRYDSAQELADDLQR</sequence>
<dbReference type="PROSITE" id="PS00108">
    <property type="entry name" value="PROTEIN_KINASE_ST"/>
    <property type="match status" value="1"/>
</dbReference>
<dbReference type="GO" id="GO:0005524">
    <property type="term" value="F:ATP binding"/>
    <property type="evidence" value="ECO:0007669"/>
    <property type="project" value="UniProtKB-KW"/>
</dbReference>
<feature type="non-terminal residue" evidence="6">
    <location>
        <position position="197"/>
    </location>
</feature>
<keyword evidence="1" id="KW-0808">Transferase</keyword>
<gene>
    <name evidence="6" type="ORF">S01H1_63827</name>
</gene>
<keyword evidence="2" id="KW-0547">Nucleotide-binding</keyword>
<dbReference type="InterPro" id="IPR008271">
    <property type="entry name" value="Ser/Thr_kinase_AS"/>
</dbReference>
<evidence type="ECO:0000256" key="1">
    <source>
        <dbReference type="ARBA" id="ARBA00022679"/>
    </source>
</evidence>
<dbReference type="CDD" id="cd14014">
    <property type="entry name" value="STKc_PknB_like"/>
    <property type="match status" value="1"/>
</dbReference>
<dbReference type="PROSITE" id="PS50011">
    <property type="entry name" value="PROTEIN_KINASE_DOM"/>
    <property type="match status" value="1"/>
</dbReference>